<evidence type="ECO:0000313" key="4">
    <source>
        <dbReference type="Proteomes" id="UP000828390"/>
    </source>
</evidence>
<feature type="transmembrane region" description="Helical" evidence="2">
    <location>
        <begin position="110"/>
        <end position="127"/>
    </location>
</feature>
<dbReference type="AlphaFoldDB" id="A0A9D4C4S9"/>
<feature type="compositionally biased region" description="Polar residues" evidence="1">
    <location>
        <begin position="25"/>
        <end position="36"/>
    </location>
</feature>
<protein>
    <submittedName>
        <fullName evidence="3">Uncharacterized protein</fullName>
    </submittedName>
</protein>
<evidence type="ECO:0000256" key="1">
    <source>
        <dbReference type="SAM" id="MobiDB-lite"/>
    </source>
</evidence>
<comment type="caution">
    <text evidence="3">The sequence shown here is derived from an EMBL/GenBank/DDBJ whole genome shotgun (WGS) entry which is preliminary data.</text>
</comment>
<evidence type="ECO:0000313" key="3">
    <source>
        <dbReference type="EMBL" id="KAH3717417.1"/>
    </source>
</evidence>
<gene>
    <name evidence="3" type="ORF">DPMN_060204</name>
</gene>
<dbReference type="Proteomes" id="UP000828390">
    <property type="component" value="Unassembled WGS sequence"/>
</dbReference>
<keyword evidence="2" id="KW-0472">Membrane</keyword>
<reference evidence="3" key="2">
    <citation type="submission" date="2020-11" db="EMBL/GenBank/DDBJ databases">
        <authorList>
            <person name="McCartney M.A."/>
            <person name="Auch B."/>
            <person name="Kono T."/>
            <person name="Mallez S."/>
            <person name="Becker A."/>
            <person name="Gohl D.M."/>
            <person name="Silverstein K.A.T."/>
            <person name="Koren S."/>
            <person name="Bechman K.B."/>
            <person name="Herman A."/>
            <person name="Abrahante J.E."/>
            <person name="Garbe J."/>
        </authorList>
    </citation>
    <scope>NUCLEOTIDE SEQUENCE</scope>
    <source>
        <strain evidence="3">Duluth1</strain>
        <tissue evidence="3">Whole animal</tissue>
    </source>
</reference>
<accession>A0A9D4C4S9</accession>
<proteinExistence type="predicted"/>
<dbReference type="EMBL" id="JAIWYP010000013">
    <property type="protein sequence ID" value="KAH3717417.1"/>
    <property type="molecule type" value="Genomic_DNA"/>
</dbReference>
<sequence length="145" mass="16725">MAEVFVKNNNRSPFVDYEEEDTPHSDVSNNIASVSGKQKKRRSKVDLLEERFDEKNGKLENTLQIFLHCCNPSHKDRVVQRRGMAKAPLMIRGLIKAPIMKRELVKVQQVIVKITLFSFILLPLNIFRCLIQRRKTQSTAVYAGI</sequence>
<keyword evidence="2" id="KW-0812">Transmembrane</keyword>
<organism evidence="3 4">
    <name type="scientific">Dreissena polymorpha</name>
    <name type="common">Zebra mussel</name>
    <name type="synonym">Mytilus polymorpha</name>
    <dbReference type="NCBI Taxonomy" id="45954"/>
    <lineage>
        <taxon>Eukaryota</taxon>
        <taxon>Metazoa</taxon>
        <taxon>Spiralia</taxon>
        <taxon>Lophotrochozoa</taxon>
        <taxon>Mollusca</taxon>
        <taxon>Bivalvia</taxon>
        <taxon>Autobranchia</taxon>
        <taxon>Heteroconchia</taxon>
        <taxon>Euheterodonta</taxon>
        <taxon>Imparidentia</taxon>
        <taxon>Neoheterodontei</taxon>
        <taxon>Myida</taxon>
        <taxon>Dreissenoidea</taxon>
        <taxon>Dreissenidae</taxon>
        <taxon>Dreissena</taxon>
    </lineage>
</organism>
<feature type="region of interest" description="Disordered" evidence="1">
    <location>
        <begin position="15"/>
        <end position="41"/>
    </location>
</feature>
<keyword evidence="4" id="KW-1185">Reference proteome</keyword>
<keyword evidence="2" id="KW-1133">Transmembrane helix</keyword>
<evidence type="ECO:0000256" key="2">
    <source>
        <dbReference type="SAM" id="Phobius"/>
    </source>
</evidence>
<name>A0A9D4C4S9_DREPO</name>
<reference evidence="3" key="1">
    <citation type="journal article" date="2019" name="bioRxiv">
        <title>The Genome of the Zebra Mussel, Dreissena polymorpha: A Resource for Invasive Species Research.</title>
        <authorList>
            <person name="McCartney M.A."/>
            <person name="Auch B."/>
            <person name="Kono T."/>
            <person name="Mallez S."/>
            <person name="Zhang Y."/>
            <person name="Obille A."/>
            <person name="Becker A."/>
            <person name="Abrahante J.E."/>
            <person name="Garbe J."/>
            <person name="Badalamenti J.P."/>
            <person name="Herman A."/>
            <person name="Mangelson H."/>
            <person name="Liachko I."/>
            <person name="Sullivan S."/>
            <person name="Sone E.D."/>
            <person name="Koren S."/>
            <person name="Silverstein K.A.T."/>
            <person name="Beckman K.B."/>
            <person name="Gohl D.M."/>
        </authorList>
    </citation>
    <scope>NUCLEOTIDE SEQUENCE</scope>
    <source>
        <strain evidence="3">Duluth1</strain>
        <tissue evidence="3">Whole animal</tissue>
    </source>
</reference>